<feature type="non-terminal residue" evidence="2">
    <location>
        <position position="115"/>
    </location>
</feature>
<reference evidence="2" key="1">
    <citation type="journal article" date="2014" name="Front. Microbiol.">
        <title>High frequency of phylogenetically diverse reductive dehalogenase-homologous genes in deep subseafloor sedimentary metagenomes.</title>
        <authorList>
            <person name="Kawai M."/>
            <person name="Futagami T."/>
            <person name="Toyoda A."/>
            <person name="Takaki Y."/>
            <person name="Nishi S."/>
            <person name="Hori S."/>
            <person name="Arai W."/>
            <person name="Tsubouchi T."/>
            <person name="Morono Y."/>
            <person name="Uchiyama I."/>
            <person name="Ito T."/>
            <person name="Fujiyama A."/>
            <person name="Inagaki F."/>
            <person name="Takami H."/>
        </authorList>
    </citation>
    <scope>NUCLEOTIDE SEQUENCE</scope>
    <source>
        <strain evidence="2">Expedition CK06-06</strain>
    </source>
</reference>
<comment type="caution">
    <text evidence="2">The sequence shown here is derived from an EMBL/GenBank/DDBJ whole genome shotgun (WGS) entry which is preliminary data.</text>
</comment>
<dbReference type="InterPro" id="IPR036291">
    <property type="entry name" value="NAD(P)-bd_dom_sf"/>
</dbReference>
<dbReference type="Pfam" id="PF00107">
    <property type="entry name" value="ADH_zinc_N"/>
    <property type="match status" value="1"/>
</dbReference>
<name>X1EYS1_9ZZZZ</name>
<protein>
    <recommendedName>
        <fullName evidence="1">Alcohol dehydrogenase-like C-terminal domain-containing protein</fullName>
    </recommendedName>
</protein>
<dbReference type="Gene3D" id="3.40.50.720">
    <property type="entry name" value="NAD(P)-binding Rossmann-like Domain"/>
    <property type="match status" value="1"/>
</dbReference>
<dbReference type="EMBL" id="BART01038062">
    <property type="protein sequence ID" value="GAH13758.1"/>
    <property type="molecule type" value="Genomic_DNA"/>
</dbReference>
<gene>
    <name evidence="2" type="ORF">S01H4_63343</name>
</gene>
<evidence type="ECO:0000259" key="1">
    <source>
        <dbReference type="Pfam" id="PF00107"/>
    </source>
</evidence>
<dbReference type="InterPro" id="IPR013149">
    <property type="entry name" value="ADH-like_C"/>
</dbReference>
<organism evidence="2">
    <name type="scientific">marine sediment metagenome</name>
    <dbReference type="NCBI Taxonomy" id="412755"/>
    <lineage>
        <taxon>unclassified sequences</taxon>
        <taxon>metagenomes</taxon>
        <taxon>ecological metagenomes</taxon>
    </lineage>
</organism>
<dbReference type="SUPFAM" id="SSF51735">
    <property type="entry name" value="NAD(P)-binding Rossmann-fold domains"/>
    <property type="match status" value="1"/>
</dbReference>
<accession>X1EYS1</accession>
<dbReference type="PANTHER" id="PTHR11695">
    <property type="entry name" value="ALCOHOL DEHYDROGENASE RELATED"/>
    <property type="match status" value="1"/>
</dbReference>
<proteinExistence type="predicted"/>
<feature type="domain" description="Alcohol dehydrogenase-like C-terminal" evidence="1">
    <location>
        <begin position="40"/>
        <end position="114"/>
    </location>
</feature>
<dbReference type="AlphaFoldDB" id="X1EYS1"/>
<sequence>MIYEQAATVPTGGLEALNMLKKANIQSGQKVLINGAGGTIGPFAVQLAKYFGAEVTGVDSTKKLDMLLSIGADHVNDYTQEDFTKSGETYDFILDLVRNSSFSGSIKSLNQNGCY</sequence>
<dbReference type="PANTHER" id="PTHR11695:SF648">
    <property type="entry name" value="ZINC-BINDING OXIDOREDUCTASE"/>
    <property type="match status" value="1"/>
</dbReference>
<dbReference type="InterPro" id="IPR050700">
    <property type="entry name" value="YIM1/Zinc_Alcohol_DH_Fams"/>
</dbReference>
<evidence type="ECO:0000313" key="2">
    <source>
        <dbReference type="EMBL" id="GAH13758.1"/>
    </source>
</evidence>